<dbReference type="Pfam" id="PF20816">
    <property type="entry name" value="PBV_CP"/>
    <property type="match status" value="1"/>
</dbReference>
<sequence length="496" mass="56246">MAKSQKRNNKGKEEYKGTSSKGKSKRVNNRTSKYDSETREKLTGNDHANNDIGWYVQSEEYLKDVASFPFSNALVGNAKLGEWRNILRPRDGGYSSIPQEYAMSLSGICDIRITPTYGVAFTATDPCTVAARSVYSFIRHANSGSANYDAPDLMMYLMAMDSMYMLWSWCARAYGVISTYNYNNRFYPNAILTAMGFDVTDLVTNRASFKTFIDTMSVRLSSLAVPTVFPVYQRHMWMFQNLFLDRDSGKAQTYVFNPYAIHKLIINSEEPTHLDTKLLGSGYTIKDLWELFEELSEPLFSSEDIGIMSGDILKAYGSSGIFRINPIPDNYAIIPIYQEDILPQIHNINFIPRFTTSGYTQTLDGVIVAEYDYSRVSDAYNSYFWSVRDDGDYLLDMPYNNPSPSDVMYATRLTPSFALADTGSSNNMPVIDVNAVGTELVSRMDIYAFSDDDNSIEKYEFFNGYSLPYMRTTAQKWDVPNFGTDLSFLSCSSHIR</sequence>
<organism evidence="2">
    <name type="scientific">Dromedary picobirnavirus</name>
    <dbReference type="NCBI Taxonomy" id="1574421"/>
    <lineage>
        <taxon>Viruses</taxon>
        <taxon>Riboviria</taxon>
        <taxon>Orthornavirae</taxon>
        <taxon>Pisuviricota</taxon>
        <taxon>Duplopiviricetes</taxon>
        <taxon>Durnavirales</taxon>
        <taxon>Picobirnaviridae</taxon>
        <taxon>Orthopicobirnavirus</taxon>
    </lineage>
</organism>
<dbReference type="InterPro" id="IPR048835">
    <property type="entry name" value="CP_picobirnavirus"/>
</dbReference>
<dbReference type="InterPro" id="IPR049178">
    <property type="entry name" value="CP_picobirnavirus_sf"/>
</dbReference>
<protein>
    <submittedName>
        <fullName evidence="2">Capsid protein</fullName>
    </submittedName>
</protein>
<name>A0A0A1EIS7_9VIRU</name>
<proteinExistence type="predicted"/>
<feature type="compositionally biased region" description="Basic and acidic residues" evidence="1">
    <location>
        <begin position="32"/>
        <end position="44"/>
    </location>
</feature>
<evidence type="ECO:0000256" key="1">
    <source>
        <dbReference type="SAM" id="MobiDB-lite"/>
    </source>
</evidence>
<reference evidence="2" key="1">
    <citation type="journal article" date="2014" name="Virology">
        <title>Metagenomic analysis of viromes of dromedary camel fecal samples reveals large number and high diversity of circoviruses and picobirnaviruses.</title>
        <authorList>
            <person name="Woo P.C.Y."/>
            <person name="Lau S.K.P."/>
            <person name="Teng J.L.L."/>
            <person name="Tsang A.K.L."/>
            <person name="Joseph M."/>
            <person name="Wong E.Y.M."/>
            <person name="Tang Y."/>
            <person name="Sivakumar S."/>
            <person name="Bai R."/>
            <person name="Wernery R."/>
            <person name="Wernery U."/>
            <person name="Yuen K.-Y."/>
        </authorList>
    </citation>
    <scope>NUCLEOTIDE SEQUENCE</scope>
    <source>
        <strain evidence="2">C1769</strain>
    </source>
</reference>
<feature type="region of interest" description="Disordered" evidence="1">
    <location>
        <begin position="1"/>
        <end position="49"/>
    </location>
</feature>
<dbReference type="Gene3D" id="1.20.140.120">
    <property type="match status" value="2"/>
</dbReference>
<evidence type="ECO:0000313" key="2">
    <source>
        <dbReference type="EMBL" id="AIY31272.1"/>
    </source>
</evidence>
<accession>A0A0A1EIS7</accession>
<dbReference type="EMBL" id="KM573786">
    <property type="protein sequence ID" value="AIY31272.1"/>
    <property type="molecule type" value="Genomic_RNA"/>
</dbReference>